<name>A0A0F7ZW39_9HYPO</name>
<feature type="compositionally biased region" description="Polar residues" evidence="1">
    <location>
        <begin position="37"/>
        <end position="48"/>
    </location>
</feature>
<dbReference type="Proteomes" id="UP000054481">
    <property type="component" value="Unassembled WGS sequence"/>
</dbReference>
<evidence type="ECO:0000256" key="1">
    <source>
        <dbReference type="SAM" id="MobiDB-lite"/>
    </source>
</evidence>
<evidence type="ECO:0000256" key="2">
    <source>
        <dbReference type="SAM" id="SignalP"/>
    </source>
</evidence>
<feature type="chain" id="PRO_5002526195" evidence="2">
    <location>
        <begin position="21"/>
        <end position="193"/>
    </location>
</feature>
<dbReference type="AlphaFoldDB" id="A0A0F7ZW39"/>
<feature type="compositionally biased region" description="Polar residues" evidence="1">
    <location>
        <begin position="55"/>
        <end position="67"/>
    </location>
</feature>
<dbReference type="EMBL" id="KQ030938">
    <property type="protein sequence ID" value="KJZ68302.1"/>
    <property type="molecule type" value="Genomic_DNA"/>
</dbReference>
<proteinExistence type="predicted"/>
<keyword evidence="4" id="KW-1185">Reference proteome</keyword>
<protein>
    <submittedName>
        <fullName evidence="3">Uncharacterized protein</fullName>
    </submittedName>
</protein>
<organism evidence="3 4">
    <name type="scientific">Hirsutella minnesotensis 3608</name>
    <dbReference type="NCBI Taxonomy" id="1043627"/>
    <lineage>
        <taxon>Eukaryota</taxon>
        <taxon>Fungi</taxon>
        <taxon>Dikarya</taxon>
        <taxon>Ascomycota</taxon>
        <taxon>Pezizomycotina</taxon>
        <taxon>Sordariomycetes</taxon>
        <taxon>Hypocreomycetidae</taxon>
        <taxon>Hypocreales</taxon>
        <taxon>Ophiocordycipitaceae</taxon>
        <taxon>Hirsutella</taxon>
    </lineage>
</organism>
<keyword evidence="2" id="KW-0732">Signal</keyword>
<reference evidence="3 4" key="1">
    <citation type="journal article" date="2014" name="Genome Biol. Evol.">
        <title>Comparative genomics and transcriptomics analyses reveal divergent lifestyle features of nematode endoparasitic fungus Hirsutella minnesotensis.</title>
        <authorList>
            <person name="Lai Y."/>
            <person name="Liu K."/>
            <person name="Zhang X."/>
            <person name="Zhang X."/>
            <person name="Li K."/>
            <person name="Wang N."/>
            <person name="Shu C."/>
            <person name="Wu Y."/>
            <person name="Wang C."/>
            <person name="Bushley K.E."/>
            <person name="Xiang M."/>
            <person name="Liu X."/>
        </authorList>
    </citation>
    <scope>NUCLEOTIDE SEQUENCE [LARGE SCALE GENOMIC DNA]</scope>
    <source>
        <strain evidence="3 4">3608</strain>
    </source>
</reference>
<accession>A0A0F7ZW39</accession>
<feature type="region of interest" description="Disordered" evidence="1">
    <location>
        <begin position="25"/>
        <end position="95"/>
    </location>
</feature>
<evidence type="ECO:0000313" key="4">
    <source>
        <dbReference type="Proteomes" id="UP000054481"/>
    </source>
</evidence>
<feature type="signal peptide" evidence="2">
    <location>
        <begin position="1"/>
        <end position="20"/>
    </location>
</feature>
<sequence length="193" mass="20090">MKVSIALFIFLTGLSGLGLASPMPDQNIPVAPRQDAETNSSQGNNNDNFGKGTSLPGTFQDFDNNGNVVAEGFRSSGPEEMKPSPHAGQGVGKLPGVPGGLGGGLLGPYPKEAAQAFGALFEKAGVKIDEFLDTEFGQRLKHGIMLGLCADPASGGCQAMASQLGEEFRAFKEDKAFREAKAAKEAKAAEPDF</sequence>
<evidence type="ECO:0000313" key="3">
    <source>
        <dbReference type="EMBL" id="KJZ68302.1"/>
    </source>
</evidence>
<gene>
    <name evidence="3" type="ORF">HIM_12310</name>
</gene>